<organism evidence="3 4">
    <name type="scientific">Massilia agilis</name>
    <dbReference type="NCBI Taxonomy" id="1811226"/>
    <lineage>
        <taxon>Bacteria</taxon>
        <taxon>Pseudomonadati</taxon>
        <taxon>Pseudomonadota</taxon>
        <taxon>Betaproteobacteria</taxon>
        <taxon>Burkholderiales</taxon>
        <taxon>Oxalobacteraceae</taxon>
        <taxon>Telluria group</taxon>
        <taxon>Massilia</taxon>
    </lineage>
</organism>
<dbReference type="SUPFAM" id="SSF51338">
    <property type="entry name" value="Composite domain of metallo-dependent hydrolases"/>
    <property type="match status" value="1"/>
</dbReference>
<dbReference type="InterPro" id="IPR011059">
    <property type="entry name" value="Metal-dep_hydrolase_composite"/>
</dbReference>
<evidence type="ECO:0000313" key="3">
    <source>
        <dbReference type="EMBL" id="MCS0806505.1"/>
    </source>
</evidence>
<dbReference type="Pfam" id="PF01979">
    <property type="entry name" value="Amidohydro_1"/>
    <property type="match status" value="2"/>
</dbReference>
<evidence type="ECO:0000313" key="4">
    <source>
        <dbReference type="Proteomes" id="UP001206126"/>
    </source>
</evidence>
<dbReference type="PANTHER" id="PTHR43135:SF3">
    <property type="entry name" value="ALPHA-D-RIBOSE 1-METHYLPHOSPHONATE 5-TRIPHOSPHATE DIPHOSPHATASE"/>
    <property type="match status" value="1"/>
</dbReference>
<dbReference type="EMBL" id="JANUHB010000001">
    <property type="protein sequence ID" value="MCS0806505.1"/>
    <property type="molecule type" value="Genomic_DNA"/>
</dbReference>
<dbReference type="Proteomes" id="UP001206126">
    <property type="component" value="Unassembled WGS sequence"/>
</dbReference>
<feature type="chain" id="PRO_5045367060" evidence="1">
    <location>
        <begin position="21"/>
        <end position="491"/>
    </location>
</feature>
<reference evidence="3 4" key="1">
    <citation type="submission" date="2022-08" db="EMBL/GenBank/DDBJ databases">
        <title>Reclassification of Massilia species as members of the genera Telluria, Duganella, Pseudoduganella, Mokoshia gen. nov. and Zemynaea gen. nov. using orthogonal and non-orthogonal genome-based approaches.</title>
        <authorList>
            <person name="Bowman J.P."/>
        </authorList>
    </citation>
    <scope>NUCLEOTIDE SEQUENCE [LARGE SCALE GENOMIC DNA]</scope>
    <source>
        <strain evidence="3 4">JCM 31605</strain>
    </source>
</reference>
<dbReference type="InterPro" id="IPR032466">
    <property type="entry name" value="Metal_Hydrolase"/>
</dbReference>
<keyword evidence="4" id="KW-1185">Reference proteome</keyword>
<name>A0ABT2D5G1_9BURK</name>
<dbReference type="Gene3D" id="3.20.20.140">
    <property type="entry name" value="Metal-dependent hydrolases"/>
    <property type="match status" value="1"/>
</dbReference>
<dbReference type="Gene3D" id="2.30.40.10">
    <property type="entry name" value="Urease, subunit C, domain 1"/>
    <property type="match status" value="1"/>
</dbReference>
<evidence type="ECO:0000259" key="2">
    <source>
        <dbReference type="Pfam" id="PF01979"/>
    </source>
</evidence>
<dbReference type="RefSeq" id="WP_258820295.1">
    <property type="nucleotide sequence ID" value="NZ_JANUHB010000001.1"/>
</dbReference>
<evidence type="ECO:0000256" key="1">
    <source>
        <dbReference type="SAM" id="SignalP"/>
    </source>
</evidence>
<dbReference type="SUPFAM" id="SSF51556">
    <property type="entry name" value="Metallo-dependent hydrolases"/>
    <property type="match status" value="1"/>
</dbReference>
<keyword evidence="1" id="KW-0732">Signal</keyword>
<comment type="caution">
    <text evidence="3">The sequence shown here is derived from an EMBL/GenBank/DDBJ whole genome shotgun (WGS) entry which is preliminary data.</text>
</comment>
<feature type="domain" description="Amidohydrolase-related" evidence="2">
    <location>
        <begin position="375"/>
        <end position="480"/>
    </location>
</feature>
<protein>
    <submittedName>
        <fullName evidence="3">Amidohydrolase family protein</fullName>
    </submittedName>
</protein>
<sequence length="491" mass="54070">MKKSLFGCLFALLLHVPAGASNSLWITNVKLVSPERLDMVEPGSVLIEDGRIVKVMRGARQRPPAGARRFDGKGYFLTPGLIDSHVHLQSVPGMSFEQMGEKAKLAQEYYKQLPRSFLYYGYTSVIDLAVFDVGFIDRLRRAPLRPDVFHCGSPLVLANGYPMSYFPPSQRFKVFPNFIYDPAQAAAIPAEYAPREHTSAVDAARAKASGAVCIKTFFEHGFGSQHSLPVMSREVYGEVRKAASANGMTLVTHANTLEGQGFAVNGNTDVLAHGMWRWDRLNNEQVLPAEIRAVLDQVIAKGVGYQPTIQVLYGLRAYVDPDWLGDPRIRKVVPASLAAWFHTPEGKWFRQEAAGGESDEDARRGLDVPLRHVRQVVSYLASKDAKILFGTDTPSAPTYGNLPGLNGYLEMQNLREAGMTPAQIFKAATISNARAFGLAAQLGSIEPGKTANLLLMRQSPLEDVRAYDTIVTLWVGGKQVEREQLAADHAR</sequence>
<feature type="domain" description="Amidohydrolase-related" evidence="2">
    <location>
        <begin position="76"/>
        <end position="261"/>
    </location>
</feature>
<proteinExistence type="predicted"/>
<dbReference type="InterPro" id="IPR006680">
    <property type="entry name" value="Amidohydro-rel"/>
</dbReference>
<dbReference type="PANTHER" id="PTHR43135">
    <property type="entry name" value="ALPHA-D-RIBOSE 1-METHYLPHOSPHONATE 5-TRIPHOSPHATE DIPHOSPHATASE"/>
    <property type="match status" value="1"/>
</dbReference>
<accession>A0ABT2D5G1</accession>
<feature type="signal peptide" evidence="1">
    <location>
        <begin position="1"/>
        <end position="20"/>
    </location>
</feature>
<gene>
    <name evidence="3" type="ORF">NX774_01020</name>
</gene>
<dbReference type="InterPro" id="IPR051781">
    <property type="entry name" value="Metallo-dep_Hydrolase"/>
</dbReference>